<reference evidence="1 2" key="1">
    <citation type="submission" date="2016-10" db="EMBL/GenBank/DDBJ databases">
        <title>Draft Genome Sequence of Rhizobacteria Flavobacterium johnsoniae CI04.</title>
        <authorList>
            <person name="Bravo J.I."/>
            <person name="Lozano G.L."/>
            <person name="Handelsman J."/>
        </authorList>
    </citation>
    <scope>NUCLEOTIDE SEQUENCE [LARGE SCALE GENOMIC DNA]</scope>
    <source>
        <strain evidence="1 2">CI04</strain>
    </source>
</reference>
<accession>A0A1J7BUF1</accession>
<dbReference type="CDD" id="cd15482">
    <property type="entry name" value="Sialidase_non-viral"/>
    <property type="match status" value="1"/>
</dbReference>
<dbReference type="AlphaFoldDB" id="A0A1J7BUF1"/>
<dbReference type="RefSeq" id="WP_071636698.1">
    <property type="nucleotide sequence ID" value="NZ_MLFK01000006.1"/>
</dbReference>
<dbReference type="InterPro" id="IPR026906">
    <property type="entry name" value="LRR_5"/>
</dbReference>
<comment type="caution">
    <text evidence="1">The sequence shown here is derived from an EMBL/GenBank/DDBJ whole genome shotgun (WGS) entry which is preliminary data.</text>
</comment>
<keyword evidence="2" id="KW-1185">Reference proteome</keyword>
<sequence>MGSLLQNTIFGNNKYRANTFIGGVASIINTPALVASKLGVPASRIKGFKIIEDNIEFAVTGGRYSIAVGAFMSVTALTYYYDTDYLIEGLGTYAFFNAVNLEFISELRNCVTMGTGVFFNNQKLAAVIAPKLQIAGEACFKGMNKVKEFSFPELTTLNSASVGGNTGIFEDCVLLEKVYVPKCTTVTGYRLLRNCNSLQSFYAPLLNQLGQTLGNDSSFSGIKTGAKLTVSAYLKTVNAGAPDGDLAIAETATGATIIYQGVIMVGAYGNNYQKSFDDGVSFISGGYISSTRGIAVSETTKYVLLAYNSGVVLSSDFGKNFANTTLAATTYYCVSMSDNGQYMLASASSGSTHLSTDYGVTWNLAVTGGRRDCFVSGTGQYMLATNIDGAQINRSTDYGVTWTPITGQGIISSVCCSDDGQFIIAISNGGTIRVSNDGGTTWTNKTAYGNFTFPKVAMSVDGKYQTIASQNKYIYTSSDYGVTWTANTSTFNNLYYTCMDMSKDGKIQATAVSGGYIYVSNDFGVTWIQKSNARDYQAIAISN</sequence>
<dbReference type="Proteomes" id="UP000182826">
    <property type="component" value="Unassembled WGS sequence"/>
</dbReference>
<protein>
    <submittedName>
        <fullName evidence="1">Uncharacterized protein</fullName>
    </submittedName>
</protein>
<name>A0A1J7BUF1_FLAJO</name>
<dbReference type="OrthoDB" id="1354539at2"/>
<gene>
    <name evidence="1" type="ORF">BKM63_11370</name>
</gene>
<dbReference type="Pfam" id="PF13306">
    <property type="entry name" value="LRR_5"/>
    <property type="match status" value="1"/>
</dbReference>
<evidence type="ECO:0000313" key="1">
    <source>
        <dbReference type="EMBL" id="OIV42221.1"/>
    </source>
</evidence>
<evidence type="ECO:0000313" key="2">
    <source>
        <dbReference type="Proteomes" id="UP000182826"/>
    </source>
</evidence>
<dbReference type="SUPFAM" id="SSF110296">
    <property type="entry name" value="Oligoxyloglucan reducing end-specific cellobiohydrolase"/>
    <property type="match status" value="1"/>
</dbReference>
<dbReference type="InterPro" id="IPR032675">
    <property type="entry name" value="LRR_dom_sf"/>
</dbReference>
<proteinExistence type="predicted"/>
<dbReference type="Gene3D" id="3.80.10.10">
    <property type="entry name" value="Ribonuclease Inhibitor"/>
    <property type="match status" value="1"/>
</dbReference>
<dbReference type="InterPro" id="IPR015943">
    <property type="entry name" value="WD40/YVTN_repeat-like_dom_sf"/>
</dbReference>
<organism evidence="1 2">
    <name type="scientific">Flavobacterium johnsoniae</name>
    <name type="common">Cytophaga johnsonae</name>
    <dbReference type="NCBI Taxonomy" id="986"/>
    <lineage>
        <taxon>Bacteria</taxon>
        <taxon>Pseudomonadati</taxon>
        <taxon>Bacteroidota</taxon>
        <taxon>Flavobacteriia</taxon>
        <taxon>Flavobacteriales</taxon>
        <taxon>Flavobacteriaceae</taxon>
        <taxon>Flavobacterium</taxon>
    </lineage>
</organism>
<dbReference type="Gene3D" id="2.130.10.10">
    <property type="entry name" value="YVTN repeat-like/Quinoprotein amine dehydrogenase"/>
    <property type="match status" value="2"/>
</dbReference>
<dbReference type="EMBL" id="MLFK01000006">
    <property type="protein sequence ID" value="OIV42221.1"/>
    <property type="molecule type" value="Genomic_DNA"/>
</dbReference>